<dbReference type="InterPro" id="IPR036237">
    <property type="entry name" value="Xyl_isomerase-like_sf"/>
</dbReference>
<dbReference type="PANTHER" id="PTHR12110">
    <property type="entry name" value="HYDROXYPYRUVATE ISOMERASE"/>
    <property type="match status" value="1"/>
</dbReference>
<sequence>MQVGIFAKTYPGTDPLAVLTRAAADGYACVQYNLACSGLASMPDAVSEEAVEAIATATRATGVRIAALSATYNMIHPDHARRIEGMRRLGVCLKVAACLAIPVVTLCTGTRDREDQWRHHPDNDTAEAWRDLVEQMAAAAEQADTLGIRLGIEPEQANVVRNADDAVRLMREIGSPSLGIVLDPANLFEKADADGARAIVADAIDRLAGHIVMAHAKDRDAEGGFVTAGRGVIDFPDFIRRLDIAGFDGPVVTHGLSEQEAPDVRRFLASLIA</sequence>
<feature type="domain" description="Xylose isomerase-like TIM barrel" evidence="1">
    <location>
        <begin position="20"/>
        <end position="255"/>
    </location>
</feature>
<dbReference type="PANTHER" id="PTHR12110:SF21">
    <property type="entry name" value="XYLOSE ISOMERASE-LIKE TIM BARREL DOMAIN-CONTAINING PROTEIN"/>
    <property type="match status" value="1"/>
</dbReference>
<gene>
    <name evidence="2" type="ORF">AGR7C_Lc160046</name>
</gene>
<organism evidence="2 3">
    <name type="scientific">Agrobacterium deltaense Zutra 3/1</name>
    <dbReference type="NCBI Taxonomy" id="1183427"/>
    <lineage>
        <taxon>Bacteria</taxon>
        <taxon>Pseudomonadati</taxon>
        <taxon>Pseudomonadota</taxon>
        <taxon>Alphaproteobacteria</taxon>
        <taxon>Hyphomicrobiales</taxon>
        <taxon>Rhizobiaceae</taxon>
        <taxon>Rhizobium/Agrobacterium group</taxon>
        <taxon>Agrobacterium</taxon>
    </lineage>
</organism>
<accession>A0A1S7RGM8</accession>
<dbReference type="Gene3D" id="3.20.20.150">
    <property type="entry name" value="Divalent-metal-dependent TIM barrel enzymes"/>
    <property type="match status" value="1"/>
</dbReference>
<name>A0A1S7RGM8_9HYPH</name>
<dbReference type="RefSeq" id="WP_080820513.1">
    <property type="nucleotide sequence ID" value="NZ_LT009749.1"/>
</dbReference>
<dbReference type="Proteomes" id="UP000191987">
    <property type="component" value="Unassembled WGS sequence"/>
</dbReference>
<evidence type="ECO:0000313" key="2">
    <source>
        <dbReference type="EMBL" id="CUX52244.1"/>
    </source>
</evidence>
<reference evidence="2 3" key="1">
    <citation type="submission" date="2016-01" db="EMBL/GenBank/DDBJ databases">
        <authorList>
            <person name="Oliw E.H."/>
        </authorList>
    </citation>
    <scope>NUCLEOTIDE SEQUENCE [LARGE SCALE GENOMIC DNA]</scope>
    <source>
        <strain evidence="2 3">Zutra 3-1</strain>
    </source>
</reference>
<dbReference type="InterPro" id="IPR013022">
    <property type="entry name" value="Xyl_isomerase-like_TIM-brl"/>
</dbReference>
<dbReference type="SUPFAM" id="SSF51658">
    <property type="entry name" value="Xylose isomerase-like"/>
    <property type="match status" value="1"/>
</dbReference>
<dbReference type="AlphaFoldDB" id="A0A1S7RGM8"/>
<dbReference type="InterPro" id="IPR050312">
    <property type="entry name" value="IolE/XylAMocC-like"/>
</dbReference>
<dbReference type="Pfam" id="PF01261">
    <property type="entry name" value="AP_endonuc_2"/>
    <property type="match status" value="1"/>
</dbReference>
<protein>
    <submittedName>
        <fullName evidence="2">Epimerase protein</fullName>
    </submittedName>
</protein>
<evidence type="ECO:0000259" key="1">
    <source>
        <dbReference type="Pfam" id="PF01261"/>
    </source>
</evidence>
<proteinExistence type="predicted"/>
<evidence type="ECO:0000313" key="3">
    <source>
        <dbReference type="Proteomes" id="UP000191987"/>
    </source>
</evidence>
<dbReference type="EMBL" id="FBWG01000034">
    <property type="protein sequence ID" value="CUX52244.1"/>
    <property type="molecule type" value="Genomic_DNA"/>
</dbReference>